<dbReference type="InterPro" id="IPR000594">
    <property type="entry name" value="ThiF_NAD_FAD-bd"/>
</dbReference>
<reference evidence="6" key="1">
    <citation type="submission" date="2023-01" db="EMBL/GenBank/DDBJ databases">
        <title>Metagenome sequencing of chrysophaentin producing Chrysophaeum taylorii.</title>
        <authorList>
            <person name="Davison J."/>
            <person name="Bewley C."/>
        </authorList>
    </citation>
    <scope>NUCLEOTIDE SEQUENCE</scope>
    <source>
        <strain evidence="6">NIES-1699</strain>
    </source>
</reference>
<keyword evidence="7" id="KW-1185">Reference proteome</keyword>
<comment type="pathway">
    <text evidence="1 4">Protein modification; protein neddylation.</text>
</comment>
<dbReference type="EMBL" id="JAQMWT010000341">
    <property type="protein sequence ID" value="KAJ8604000.1"/>
    <property type="molecule type" value="Genomic_DNA"/>
</dbReference>
<evidence type="ECO:0000313" key="6">
    <source>
        <dbReference type="EMBL" id="KAJ8604000.1"/>
    </source>
</evidence>
<dbReference type="InterPro" id="IPR035985">
    <property type="entry name" value="Ubiquitin-activating_enz"/>
</dbReference>
<evidence type="ECO:0000256" key="4">
    <source>
        <dbReference type="PIRNR" id="PIRNR039099"/>
    </source>
</evidence>
<protein>
    <recommendedName>
        <fullName evidence="4">NEDD8-activating enzyme E1 regulatory subunit</fullName>
    </recommendedName>
</protein>
<evidence type="ECO:0000313" key="7">
    <source>
        <dbReference type="Proteomes" id="UP001230188"/>
    </source>
</evidence>
<evidence type="ECO:0000256" key="1">
    <source>
        <dbReference type="ARBA" id="ARBA00005032"/>
    </source>
</evidence>
<proteinExistence type="inferred from homology"/>
<organism evidence="6 7">
    <name type="scientific">Chrysophaeum taylorii</name>
    <dbReference type="NCBI Taxonomy" id="2483200"/>
    <lineage>
        <taxon>Eukaryota</taxon>
        <taxon>Sar</taxon>
        <taxon>Stramenopiles</taxon>
        <taxon>Ochrophyta</taxon>
        <taxon>Pelagophyceae</taxon>
        <taxon>Pelagomonadales</taxon>
        <taxon>Pelagomonadaceae</taxon>
        <taxon>Chrysophaeum</taxon>
    </lineage>
</organism>
<dbReference type="PIRSF" id="PIRSF039099">
    <property type="entry name" value="APP-BP1"/>
    <property type="match status" value="1"/>
</dbReference>
<comment type="caution">
    <text evidence="6">The sequence shown here is derived from an EMBL/GenBank/DDBJ whole genome shotgun (WGS) entry which is preliminary data.</text>
</comment>
<accession>A0AAD7UFA9</accession>
<dbReference type="GO" id="GO:0005737">
    <property type="term" value="C:cytoplasm"/>
    <property type="evidence" value="ECO:0007669"/>
    <property type="project" value="TreeGrafter"/>
</dbReference>
<dbReference type="AlphaFoldDB" id="A0AAD7UFA9"/>
<comment type="similarity">
    <text evidence="2 4">Belongs to the ubiquitin-activating E1 family. ULA1 subfamily.</text>
</comment>
<dbReference type="PANTHER" id="PTHR10953">
    <property type="entry name" value="UBIQUITIN-ACTIVATING ENZYME E1"/>
    <property type="match status" value="1"/>
</dbReference>
<evidence type="ECO:0000256" key="2">
    <source>
        <dbReference type="ARBA" id="ARBA00006868"/>
    </source>
</evidence>
<dbReference type="InterPro" id="IPR030667">
    <property type="entry name" value="APP-BP1"/>
</dbReference>
<dbReference type="GO" id="GO:0045116">
    <property type="term" value="P:protein neddylation"/>
    <property type="evidence" value="ECO:0007669"/>
    <property type="project" value="UniProtKB-UniRule"/>
</dbReference>
<dbReference type="InterPro" id="IPR045886">
    <property type="entry name" value="ThiF/MoeB/HesA"/>
</dbReference>
<evidence type="ECO:0000256" key="3">
    <source>
        <dbReference type="ARBA" id="ARBA00022786"/>
    </source>
</evidence>
<sequence>MATKNKYDRQLRLWGAEGQAALSAAHVLLIGAGPTGTEALKNLVLPGVGEFTVVDGERVGESDVASSFFARECDIGRPRAVVACELLLELNPDVRGQSRVVSPEELFRSEPEYAGSFALVIGAQLDPLSLQTVGEACWKRSVPLVVARTCGLVGSVRLQLRRHEVVESKPENTTWDLRVGDPFQTLEELGRECAGMWESWSSFERGRVPYAVILAAVAERFRRERGVLPETARDKADFRHRITQLGGDLENVQEACENCYRVWTSSSSLESLEVRLSHQDASDVTPLVKVLRGIAKFGRIPIAGPIPDMHADTSQFVALQRAYARAANADAKAVRELVPSEVPDDYVNYVCRHLRDVRIVATRSLADELESPDLEDAADALAESDDPTKLAQTPVLWYVALRAADRFLLKRKRWPSTDPLDVKDLVADLQALSAGKLPWTPDTWDHHAIELARFQNAELHAVASVIAAVAAQEAVKLIAHMYLPINHTFFFNAINASAATFEI</sequence>
<dbReference type="PANTHER" id="PTHR10953:SF29">
    <property type="entry name" value="NEDD8-ACTIVATING ENZYME E1 REGULATORY SUBUNIT"/>
    <property type="match status" value="1"/>
</dbReference>
<gene>
    <name evidence="6" type="ORF">CTAYLR_003338</name>
</gene>
<dbReference type="Pfam" id="PF00899">
    <property type="entry name" value="ThiF"/>
    <property type="match status" value="1"/>
</dbReference>
<dbReference type="Proteomes" id="UP001230188">
    <property type="component" value="Unassembled WGS sequence"/>
</dbReference>
<dbReference type="SUPFAM" id="SSF69572">
    <property type="entry name" value="Activating enzymes of the ubiquitin-like proteins"/>
    <property type="match status" value="1"/>
</dbReference>
<dbReference type="Gene3D" id="3.40.50.12550">
    <property type="entry name" value="Ubiquitin-activating enzyme E1, inactive adenylation domain, subdomain 2"/>
    <property type="match status" value="1"/>
</dbReference>
<dbReference type="Gene3D" id="3.40.50.720">
    <property type="entry name" value="NAD(P)-binding Rossmann-like Domain"/>
    <property type="match status" value="1"/>
</dbReference>
<name>A0AAD7UFA9_9STRA</name>
<keyword evidence="3 4" id="KW-0833">Ubl conjugation pathway</keyword>
<evidence type="ECO:0000259" key="5">
    <source>
        <dbReference type="Pfam" id="PF00899"/>
    </source>
</evidence>
<dbReference type="GO" id="GO:0019781">
    <property type="term" value="F:NEDD8 activating enzyme activity"/>
    <property type="evidence" value="ECO:0007669"/>
    <property type="project" value="UniProtKB-UniRule"/>
</dbReference>
<feature type="domain" description="THIF-type NAD/FAD binding fold" evidence="5">
    <location>
        <begin position="7"/>
        <end position="492"/>
    </location>
</feature>